<dbReference type="OrthoDB" id="9773538at2"/>
<evidence type="ECO:0000256" key="14">
    <source>
        <dbReference type="ARBA" id="ARBA00075608"/>
    </source>
</evidence>
<evidence type="ECO:0000256" key="8">
    <source>
        <dbReference type="ARBA" id="ARBA00022833"/>
    </source>
</evidence>
<organism evidence="18 19">
    <name type="scientific">Flavobacterium fluvii</name>
    <dbReference type="NCBI Taxonomy" id="468056"/>
    <lineage>
        <taxon>Bacteria</taxon>
        <taxon>Pseudomonadati</taxon>
        <taxon>Bacteroidota</taxon>
        <taxon>Flavobacteriia</taxon>
        <taxon>Flavobacteriales</taxon>
        <taxon>Flavobacteriaceae</taxon>
        <taxon>Flavobacterium</taxon>
    </lineage>
</organism>
<dbReference type="FunFam" id="1.10.1370.40:FF:000001">
    <property type="entry name" value="Dipeptidyl carboxypeptidase II"/>
    <property type="match status" value="1"/>
</dbReference>
<dbReference type="EMBL" id="FQWB01000008">
    <property type="protein sequence ID" value="SHG88939.1"/>
    <property type="molecule type" value="Genomic_DNA"/>
</dbReference>
<dbReference type="CDD" id="cd06456">
    <property type="entry name" value="M3A_DCP"/>
    <property type="match status" value="1"/>
</dbReference>
<dbReference type="InterPro" id="IPR024077">
    <property type="entry name" value="Neurolysin/TOP_dom2"/>
</dbReference>
<evidence type="ECO:0000256" key="2">
    <source>
        <dbReference type="ARBA" id="ARBA00006040"/>
    </source>
</evidence>
<comment type="cofactor">
    <cofactor evidence="15">
        <name>Zn(2+)</name>
        <dbReference type="ChEBI" id="CHEBI:29105"/>
    </cofactor>
    <text evidence="15">Binds 1 zinc ion.</text>
</comment>
<gene>
    <name evidence="18" type="ORF">SAMN05443549_10839</name>
</gene>
<keyword evidence="4" id="KW-0121">Carboxypeptidase</keyword>
<evidence type="ECO:0000256" key="13">
    <source>
        <dbReference type="ARBA" id="ARBA00070755"/>
    </source>
</evidence>
<name>A0A1M5NIA0_9FLAO</name>
<dbReference type="Gene3D" id="1.10.1370.40">
    <property type="match status" value="1"/>
</dbReference>
<dbReference type="GO" id="GO:0005829">
    <property type="term" value="C:cytosol"/>
    <property type="evidence" value="ECO:0007669"/>
    <property type="project" value="TreeGrafter"/>
</dbReference>
<evidence type="ECO:0000313" key="18">
    <source>
        <dbReference type="EMBL" id="SHG88939.1"/>
    </source>
</evidence>
<dbReference type="GO" id="GO:0004222">
    <property type="term" value="F:metalloendopeptidase activity"/>
    <property type="evidence" value="ECO:0007669"/>
    <property type="project" value="InterPro"/>
</dbReference>
<evidence type="ECO:0000256" key="12">
    <source>
        <dbReference type="ARBA" id="ARBA00066668"/>
    </source>
</evidence>
<dbReference type="Proteomes" id="UP000184516">
    <property type="component" value="Unassembled WGS sequence"/>
</dbReference>
<dbReference type="SUPFAM" id="SSF55486">
    <property type="entry name" value="Metalloproteases ('zincins'), catalytic domain"/>
    <property type="match status" value="1"/>
</dbReference>
<evidence type="ECO:0000256" key="7">
    <source>
        <dbReference type="ARBA" id="ARBA00022801"/>
    </source>
</evidence>
<evidence type="ECO:0000256" key="10">
    <source>
        <dbReference type="ARBA" id="ARBA00052506"/>
    </source>
</evidence>
<dbReference type="AlphaFoldDB" id="A0A1M5NIA0"/>
<evidence type="ECO:0000259" key="17">
    <source>
        <dbReference type="Pfam" id="PF01432"/>
    </source>
</evidence>
<dbReference type="GO" id="GO:0006508">
    <property type="term" value="P:proteolysis"/>
    <property type="evidence" value="ECO:0007669"/>
    <property type="project" value="UniProtKB-KW"/>
</dbReference>
<evidence type="ECO:0000256" key="6">
    <source>
        <dbReference type="ARBA" id="ARBA00022723"/>
    </source>
</evidence>
<keyword evidence="19" id="KW-1185">Reference proteome</keyword>
<keyword evidence="7 15" id="KW-0378">Hydrolase</keyword>
<dbReference type="InterPro" id="IPR045090">
    <property type="entry name" value="Pept_M3A_M3B"/>
</dbReference>
<comment type="function">
    <text evidence="11">Removes dipeptides from the C-termini of N-blocked tripeptides, tetrapeptides and larger peptides.</text>
</comment>
<dbReference type="PANTHER" id="PTHR43660">
    <property type="entry name" value="DIPEPTIDYL CARBOXYPEPTIDASE"/>
    <property type="match status" value="1"/>
</dbReference>
<dbReference type="InterPro" id="IPR034005">
    <property type="entry name" value="M3A_DCP"/>
</dbReference>
<dbReference type="InterPro" id="IPR001567">
    <property type="entry name" value="Pept_M3A_M3B_dom"/>
</dbReference>
<evidence type="ECO:0000256" key="15">
    <source>
        <dbReference type="RuleBase" id="RU003435"/>
    </source>
</evidence>
<dbReference type="GO" id="GO:0004180">
    <property type="term" value="F:carboxypeptidase activity"/>
    <property type="evidence" value="ECO:0007669"/>
    <property type="project" value="UniProtKB-KW"/>
</dbReference>
<evidence type="ECO:0000256" key="1">
    <source>
        <dbReference type="ARBA" id="ARBA00004496"/>
    </source>
</evidence>
<dbReference type="Gene3D" id="3.40.390.10">
    <property type="entry name" value="Collagenase (Catalytic Domain)"/>
    <property type="match status" value="1"/>
</dbReference>
<dbReference type="Pfam" id="PF01432">
    <property type="entry name" value="Peptidase_M3"/>
    <property type="match status" value="1"/>
</dbReference>
<comment type="similarity">
    <text evidence="2 15">Belongs to the peptidase M3 family.</text>
</comment>
<dbReference type="GO" id="GO:0046872">
    <property type="term" value="F:metal ion binding"/>
    <property type="evidence" value="ECO:0007669"/>
    <property type="project" value="UniProtKB-UniRule"/>
</dbReference>
<accession>A0A1M5NIA0</accession>
<evidence type="ECO:0000256" key="4">
    <source>
        <dbReference type="ARBA" id="ARBA00022645"/>
    </source>
</evidence>
<dbReference type="RefSeq" id="WP_073371668.1">
    <property type="nucleotide sequence ID" value="NZ_FQWB01000008.1"/>
</dbReference>
<evidence type="ECO:0000256" key="11">
    <source>
        <dbReference type="ARBA" id="ARBA00054529"/>
    </source>
</evidence>
<reference evidence="19" key="1">
    <citation type="submission" date="2016-11" db="EMBL/GenBank/DDBJ databases">
        <authorList>
            <person name="Varghese N."/>
            <person name="Submissions S."/>
        </authorList>
    </citation>
    <scope>NUCLEOTIDE SEQUENCE [LARGE SCALE GENOMIC DNA]</scope>
    <source>
        <strain evidence="19">DSM 19978</strain>
    </source>
</reference>
<dbReference type="FunFam" id="3.40.390.10:FF:000009">
    <property type="entry name" value="Oligopeptidase A"/>
    <property type="match status" value="1"/>
</dbReference>
<keyword evidence="5 15" id="KW-0645">Protease</keyword>
<evidence type="ECO:0000256" key="9">
    <source>
        <dbReference type="ARBA" id="ARBA00023049"/>
    </source>
</evidence>
<sequence>MQIFSKIIVASSVFLFASLQTQTVSAQNNSVKMTNPLLQKSKLQYQAPLFDLIKDEHYKPAFDYGLKIHDQEIDKIANNPAKPTFQNTVLALELSGVDLNRAARIFGNLAISNTNPTLQAIEAEYAPIFSAHSDKMLLNSKLYKRIKALDLKTLKGEDKRLTEYYLQQFELAGANLSPADKEKMKKINGELASLGTQFNSKLLTARKNGAVIFDDVKDLDGLSSDEIAAAKTKATEAGQDGKYLIPLLNTTQQPLLASLKNRATRERLFKAAWYRAEKGDDGDTRATLEKTAKLRLQKAKLMGKKSFAEWKLQDQMAKTPAPAMDLLAKIAAPAVAQAKVEAKEIQDLIDAQKGGFKLEPWDWDFYSEQVRKAKYDLDQSQIKPYFELTTVLEKGVFFAAKQMYGITFKERNDLPVYHPDVKVYEVFDQDGKSISIYYLDFYTRDNKKGGAWMDNFVNQTHYLKQKPVIVNVYNFSKPADGKPSLISSDDVKTMFHEFGHTLHGLFANQQYVSISGTSVPRDFVEFPSQINEHAALDPTVLKSYAVHYQTKQPIPQELVDKIKKAETFNKGYEVTEILAASTVDMAWHTVENEADFKPTLEFEKAALQKYGLLVSEVPPRYHSPYFQHIWGGDGYSAGYYAYTWSKTLDYNVYDWMMANGGMTKANCDRFRKYILSVGNSVDLNKAFKEFIGHDMQIEPYLKNTGLTGKQ</sequence>
<dbReference type="EC" id="3.4.15.5" evidence="12"/>
<evidence type="ECO:0000313" key="19">
    <source>
        <dbReference type="Proteomes" id="UP000184516"/>
    </source>
</evidence>
<dbReference type="PANTHER" id="PTHR43660:SF1">
    <property type="entry name" value="DIPEPTIDYL CARBOXYPEPTIDASE"/>
    <property type="match status" value="1"/>
</dbReference>
<dbReference type="GO" id="GO:0008241">
    <property type="term" value="F:peptidyl-dipeptidase activity"/>
    <property type="evidence" value="ECO:0007669"/>
    <property type="project" value="UniProtKB-EC"/>
</dbReference>
<evidence type="ECO:0000256" key="3">
    <source>
        <dbReference type="ARBA" id="ARBA00022490"/>
    </source>
</evidence>
<feature type="signal peptide" evidence="16">
    <location>
        <begin position="1"/>
        <end position="26"/>
    </location>
</feature>
<evidence type="ECO:0000256" key="16">
    <source>
        <dbReference type="SAM" id="SignalP"/>
    </source>
</evidence>
<feature type="chain" id="PRO_5012793462" description="Dipeptidyl carboxypeptidase" evidence="16">
    <location>
        <begin position="27"/>
        <end position="710"/>
    </location>
</feature>
<proteinExistence type="inferred from homology"/>
<dbReference type="InterPro" id="IPR024079">
    <property type="entry name" value="MetalloPept_cat_dom_sf"/>
</dbReference>
<keyword evidence="16" id="KW-0732">Signal</keyword>
<protein>
    <recommendedName>
        <fullName evidence="13">Dipeptidyl carboxypeptidase</fullName>
        <ecNumber evidence="12">3.4.15.5</ecNumber>
    </recommendedName>
    <alternativeName>
        <fullName evidence="14">Peptidyl-dipeptidase Dcp</fullName>
    </alternativeName>
</protein>
<keyword evidence="8 15" id="KW-0862">Zinc</keyword>
<comment type="catalytic activity">
    <reaction evidence="10">
        <text>Hydrolysis of unblocked, C-terminal dipeptides from oligopeptides, with broad specificity. Does not hydrolyze bonds in which P1' is Pro, or both P1 and P1' are Gly.</text>
        <dbReference type="EC" id="3.4.15.5"/>
    </reaction>
</comment>
<keyword evidence="3" id="KW-0963">Cytoplasm</keyword>
<comment type="subcellular location">
    <subcellularLocation>
        <location evidence="1">Cytoplasm</location>
    </subcellularLocation>
</comment>
<evidence type="ECO:0000256" key="5">
    <source>
        <dbReference type="ARBA" id="ARBA00022670"/>
    </source>
</evidence>
<dbReference type="Gene3D" id="1.10.1370.10">
    <property type="entry name" value="Neurolysin, domain 3"/>
    <property type="match status" value="1"/>
</dbReference>
<keyword evidence="6 15" id="KW-0479">Metal-binding</keyword>
<feature type="domain" description="Peptidase M3A/M3B catalytic" evidence="17">
    <location>
        <begin position="256"/>
        <end position="705"/>
    </location>
</feature>
<keyword evidence="9 15" id="KW-0482">Metalloprotease</keyword>